<accession>A0A445C2Y7</accession>
<dbReference type="Gramene" id="arahy.Tifrunner.gnm2.ann2.Ah07g016600.1">
    <property type="protein sequence ID" value="arahy.Tifrunner.gnm2.ann2.Ah07g016600.1-CDS-1"/>
    <property type="gene ID" value="arahy.Tifrunner.gnm2.ann2.Ah07g016600"/>
</dbReference>
<protein>
    <recommendedName>
        <fullName evidence="4">Retrotransposon Copia-like N-terminal domain-containing protein</fullName>
    </recommendedName>
</protein>
<sequence length="169" mass="19208">MSLNNLLLSASNNSTTMNFPTLPIKLNHENYYFWRKTMLPALEDFDLDSLIHQDTIPPTHITPEPTTEKSSPTPVPNPAHATWKKKDKLVLLWLHSHISENVLAYIIACTTSRSTWIALEELFDAQSSARADYLKTSLQDLQKGSLTMIDYIAQKRKLADYLAECGYIV</sequence>
<proteinExistence type="predicted"/>
<feature type="compositionally biased region" description="Low complexity" evidence="1">
    <location>
        <begin position="56"/>
        <end position="72"/>
    </location>
</feature>
<dbReference type="PANTHER" id="PTHR47481:SF28">
    <property type="entry name" value="RETROTRANSPOSON COPIA-LIKE N-TERMINAL DOMAIN-CONTAINING PROTEIN"/>
    <property type="match status" value="1"/>
</dbReference>
<organism evidence="2 3">
    <name type="scientific">Arachis hypogaea</name>
    <name type="common">Peanut</name>
    <dbReference type="NCBI Taxonomy" id="3818"/>
    <lineage>
        <taxon>Eukaryota</taxon>
        <taxon>Viridiplantae</taxon>
        <taxon>Streptophyta</taxon>
        <taxon>Embryophyta</taxon>
        <taxon>Tracheophyta</taxon>
        <taxon>Spermatophyta</taxon>
        <taxon>Magnoliopsida</taxon>
        <taxon>eudicotyledons</taxon>
        <taxon>Gunneridae</taxon>
        <taxon>Pentapetalae</taxon>
        <taxon>rosids</taxon>
        <taxon>fabids</taxon>
        <taxon>Fabales</taxon>
        <taxon>Fabaceae</taxon>
        <taxon>Papilionoideae</taxon>
        <taxon>50 kb inversion clade</taxon>
        <taxon>dalbergioids sensu lato</taxon>
        <taxon>Dalbergieae</taxon>
        <taxon>Pterocarpus clade</taxon>
        <taxon>Arachis</taxon>
    </lineage>
</organism>
<comment type="caution">
    <text evidence="2">The sequence shown here is derived from an EMBL/GenBank/DDBJ whole genome shotgun (WGS) entry which is preliminary data.</text>
</comment>
<keyword evidence="3" id="KW-1185">Reference proteome</keyword>
<gene>
    <name evidence="2" type="ORF">Ahy_A07g031117</name>
</gene>
<dbReference type="Proteomes" id="UP000289738">
    <property type="component" value="Chromosome A07"/>
</dbReference>
<dbReference type="Pfam" id="PF14223">
    <property type="entry name" value="Retrotran_gag_2"/>
    <property type="match status" value="1"/>
</dbReference>
<evidence type="ECO:0008006" key="4">
    <source>
        <dbReference type="Google" id="ProtNLM"/>
    </source>
</evidence>
<evidence type="ECO:0000256" key="1">
    <source>
        <dbReference type="SAM" id="MobiDB-lite"/>
    </source>
</evidence>
<name>A0A445C2Y7_ARAHY</name>
<dbReference type="AlphaFoldDB" id="A0A445C2Y7"/>
<reference evidence="2 3" key="1">
    <citation type="submission" date="2019-01" db="EMBL/GenBank/DDBJ databases">
        <title>Sequencing of cultivated peanut Arachis hypogaea provides insights into genome evolution and oil improvement.</title>
        <authorList>
            <person name="Chen X."/>
        </authorList>
    </citation>
    <scope>NUCLEOTIDE SEQUENCE [LARGE SCALE GENOMIC DNA]</scope>
    <source>
        <strain evidence="3">cv. Fuhuasheng</strain>
        <tissue evidence="2">Leaves</tissue>
    </source>
</reference>
<dbReference type="EMBL" id="SDMP01000007">
    <property type="protein sequence ID" value="RYR45280.1"/>
    <property type="molecule type" value="Genomic_DNA"/>
</dbReference>
<dbReference type="PANTHER" id="PTHR47481">
    <property type="match status" value="1"/>
</dbReference>
<evidence type="ECO:0000313" key="3">
    <source>
        <dbReference type="Proteomes" id="UP000289738"/>
    </source>
</evidence>
<feature type="region of interest" description="Disordered" evidence="1">
    <location>
        <begin position="56"/>
        <end position="79"/>
    </location>
</feature>
<evidence type="ECO:0000313" key="2">
    <source>
        <dbReference type="EMBL" id="RYR45280.1"/>
    </source>
</evidence>